<evidence type="ECO:0000256" key="3">
    <source>
        <dbReference type="ARBA" id="ARBA00022448"/>
    </source>
</evidence>
<comment type="subcellular location">
    <subcellularLocation>
        <location evidence="1">Membrane</location>
        <topology evidence="1">Multi-pass membrane protein</topology>
    </subcellularLocation>
</comment>
<dbReference type="AlphaFoldDB" id="A0A0H5QHF5"/>
<feature type="transmembrane region" description="Helical" evidence="7">
    <location>
        <begin position="22"/>
        <end position="40"/>
    </location>
</feature>
<reference evidence="8" key="1">
    <citation type="submission" date="2015-04" db="EMBL/GenBank/DDBJ databases">
        <title>The genome sequence of the plant pathogenic Rhizarian Plasmodiophora brassicae reveals insights in its biotrophic life cycle and the origin of chitin synthesis.</title>
        <authorList>
            <person name="Schwelm A."/>
            <person name="Fogelqvist J."/>
            <person name="Knaust A."/>
            <person name="Julke S."/>
            <person name="Lilja T."/>
            <person name="Dhandapani V."/>
            <person name="Bonilla-Rosso G."/>
            <person name="Karlsson M."/>
            <person name="Shevchenko A."/>
            <person name="Choi S.R."/>
            <person name="Kim H.G."/>
            <person name="Park J.Y."/>
            <person name="Lim Y.P."/>
            <person name="Ludwig-Muller J."/>
            <person name="Dixelius C."/>
        </authorList>
    </citation>
    <scope>NUCLEOTIDE SEQUENCE</scope>
    <source>
        <tissue evidence="8">Potato root galls</tissue>
    </source>
</reference>
<name>A0A0H5QHF5_9EUKA</name>
<dbReference type="PANTHER" id="PTHR31585:SF0">
    <property type="entry name" value="FOLATE-BIOPTERIN TRANSPORTER 1, CHLOROPLASTIC"/>
    <property type="match status" value="1"/>
</dbReference>
<feature type="transmembrane region" description="Helical" evidence="7">
    <location>
        <begin position="234"/>
        <end position="256"/>
    </location>
</feature>
<evidence type="ECO:0000313" key="8">
    <source>
        <dbReference type="EMBL" id="CRZ00771.1"/>
    </source>
</evidence>
<feature type="transmembrane region" description="Helical" evidence="7">
    <location>
        <begin position="160"/>
        <end position="181"/>
    </location>
</feature>
<evidence type="ECO:0000256" key="2">
    <source>
        <dbReference type="ARBA" id="ARBA00007015"/>
    </source>
</evidence>
<keyword evidence="3" id="KW-0813">Transport</keyword>
<dbReference type="PANTHER" id="PTHR31585">
    <property type="entry name" value="FOLATE-BIOPTERIN TRANSPORTER 1, CHLOROPLASTIC"/>
    <property type="match status" value="1"/>
</dbReference>
<evidence type="ECO:0008006" key="9">
    <source>
        <dbReference type="Google" id="ProtNLM"/>
    </source>
</evidence>
<dbReference type="InterPro" id="IPR039309">
    <property type="entry name" value="BT1"/>
</dbReference>
<feature type="transmembrane region" description="Helical" evidence="7">
    <location>
        <begin position="331"/>
        <end position="353"/>
    </location>
</feature>
<keyword evidence="5 7" id="KW-1133">Transmembrane helix</keyword>
<comment type="similarity">
    <text evidence="2">Belongs to the major facilitator superfamily. Folate-biopterin transporter (TC 2.A.71) family.</text>
</comment>
<feature type="transmembrane region" description="Helical" evidence="7">
    <location>
        <begin position="91"/>
        <end position="109"/>
    </location>
</feature>
<sequence length="476" mass="52653">MTSDTVQSNITESALTKSSFRYSLYICYFIVGLSHSMPLLPAKKLLMDTYKVSPSSMAAIFGLLSSPWLAKPLFALSIDAVAINQERRRPYIILAFLVNFFIFSALARIAENTSIMIIISFMFITSATIVLIDVAVNSIVIVNAKLETVASSGKLQSSCWIFKALGAMIGSGSSGYALAYLEHPLEILLTAIAAFSLSGALTSYFIKEIDSDSPEVDIINRVRLLITYLRRQDILSTILFVILMNCPPTVGDAFLYWMRYQLGFGMDVVGNLHFCRHFAHLVSAYFFRICLRQIPVRRLIALSLVVSSVLGLSTIIVVLRWNKGLGIPDSLFIFADTVALAIFRELILMPIIVLSSRIVPDGSEGPVYAMIMSFWNLGRVISEETGAGLIFVFGVTSDNYDRLWLVVLICNMILLAPILFLNMLPDVPVEASQKGESTELVPDTFKSTISMNTDSFVSHDADARPLIHRVNSSTTE</sequence>
<dbReference type="SUPFAM" id="SSF103473">
    <property type="entry name" value="MFS general substrate transporter"/>
    <property type="match status" value="1"/>
</dbReference>
<dbReference type="Pfam" id="PF03092">
    <property type="entry name" value="BT1"/>
    <property type="match status" value="1"/>
</dbReference>
<dbReference type="GO" id="GO:0016020">
    <property type="term" value="C:membrane"/>
    <property type="evidence" value="ECO:0007669"/>
    <property type="project" value="UniProtKB-SubCell"/>
</dbReference>
<dbReference type="CDD" id="cd17484">
    <property type="entry name" value="MFS_FBT"/>
    <property type="match status" value="1"/>
</dbReference>
<protein>
    <recommendedName>
        <fullName evidence="9">Major facilitator superfamily associated domain-containing protein</fullName>
    </recommendedName>
</protein>
<feature type="transmembrane region" description="Helical" evidence="7">
    <location>
        <begin position="187"/>
        <end position="206"/>
    </location>
</feature>
<feature type="transmembrane region" description="Helical" evidence="7">
    <location>
        <begin position="115"/>
        <end position="140"/>
    </location>
</feature>
<evidence type="ECO:0000256" key="4">
    <source>
        <dbReference type="ARBA" id="ARBA00022692"/>
    </source>
</evidence>
<feature type="transmembrane region" description="Helical" evidence="7">
    <location>
        <begin position="268"/>
        <end position="287"/>
    </location>
</feature>
<keyword evidence="6 7" id="KW-0472">Membrane</keyword>
<evidence type="ECO:0000256" key="7">
    <source>
        <dbReference type="SAM" id="Phobius"/>
    </source>
</evidence>
<evidence type="ECO:0000256" key="5">
    <source>
        <dbReference type="ARBA" id="ARBA00022989"/>
    </source>
</evidence>
<feature type="transmembrane region" description="Helical" evidence="7">
    <location>
        <begin position="52"/>
        <end position="70"/>
    </location>
</feature>
<feature type="transmembrane region" description="Helical" evidence="7">
    <location>
        <begin position="299"/>
        <end position="319"/>
    </location>
</feature>
<organism evidence="8">
    <name type="scientific">Spongospora subterranea</name>
    <dbReference type="NCBI Taxonomy" id="70186"/>
    <lineage>
        <taxon>Eukaryota</taxon>
        <taxon>Sar</taxon>
        <taxon>Rhizaria</taxon>
        <taxon>Endomyxa</taxon>
        <taxon>Phytomyxea</taxon>
        <taxon>Plasmodiophorida</taxon>
        <taxon>Plasmodiophoridae</taxon>
        <taxon>Spongospora</taxon>
    </lineage>
</organism>
<proteinExistence type="inferred from homology"/>
<dbReference type="InterPro" id="IPR036259">
    <property type="entry name" value="MFS_trans_sf"/>
</dbReference>
<keyword evidence="4 7" id="KW-0812">Transmembrane</keyword>
<evidence type="ECO:0000256" key="6">
    <source>
        <dbReference type="ARBA" id="ARBA00023136"/>
    </source>
</evidence>
<accession>A0A0H5QHF5</accession>
<dbReference type="EMBL" id="HACM01000329">
    <property type="protein sequence ID" value="CRZ00771.1"/>
    <property type="molecule type" value="Transcribed_RNA"/>
</dbReference>
<evidence type="ECO:0000256" key="1">
    <source>
        <dbReference type="ARBA" id="ARBA00004141"/>
    </source>
</evidence>
<feature type="transmembrane region" description="Helical" evidence="7">
    <location>
        <begin position="402"/>
        <end position="424"/>
    </location>
</feature>